<sequence>MQYNFDEPINRKNTYSIKYDGAAKFKKPDDLLPLWIADMDFLSPPIVSDKLKELAERGVYGYSLINQEYYQAVQNWYVNHYDWNPKQEWLLVTPGIVFAMAMAIRALTKEGEGVLIQRPVYYPFTTVIERNNRKLVNSPLRLVNGRYEIDYEDFENKIVQNNVKIFLLCNPHNPVGRVWTKEEIKKLADICLKRNVTIVSDEIHSDYVYQGHKHTVLSKLDKAYEEITITCTAPTKTFNLAGLQISNIWIPNLQIRKSIRREIVKTGYDWPSLTGIIACQAAYQGGKDWLIHVKEYLTDNLNYVKEFLTHELPEVKLIEPEGTYLIWLDFRGLLLPDEVIENLIVHKAKLWLDHGTMFGEEGKGFQRINIACPRSVLEEAMNRIKFAFKPNKINV</sequence>
<comment type="cofactor">
    <cofactor evidence="1">
        <name>pyridoxal 5'-phosphate</name>
        <dbReference type="ChEBI" id="CHEBI:597326"/>
    </cofactor>
</comment>
<dbReference type="Gene3D" id="3.40.640.10">
    <property type="entry name" value="Type I PLP-dependent aspartate aminotransferase-like (Major domain)"/>
    <property type="match status" value="1"/>
</dbReference>
<dbReference type="InterPro" id="IPR051798">
    <property type="entry name" value="Class-II_PLP-Dep_Aminotrans"/>
</dbReference>
<dbReference type="PANTHER" id="PTHR43525:SF1">
    <property type="entry name" value="PROTEIN MALY"/>
    <property type="match status" value="1"/>
</dbReference>
<dbReference type="EMBL" id="WAGX01000004">
    <property type="protein sequence ID" value="KAB1439402.1"/>
    <property type="molecule type" value="Genomic_DNA"/>
</dbReference>
<comment type="caution">
    <text evidence="7">The sequence shown here is derived from an EMBL/GenBank/DDBJ whole genome shotgun (WGS) entry which is preliminary data.</text>
</comment>
<keyword evidence="3" id="KW-0663">Pyridoxal phosphate</keyword>
<evidence type="ECO:0000313" key="8">
    <source>
        <dbReference type="Proteomes" id="UP000461768"/>
    </source>
</evidence>
<dbReference type="Gene3D" id="3.90.1150.10">
    <property type="entry name" value="Aspartate Aminotransferase, domain 1"/>
    <property type="match status" value="1"/>
</dbReference>
<evidence type="ECO:0000256" key="3">
    <source>
        <dbReference type="ARBA" id="ARBA00022898"/>
    </source>
</evidence>
<keyword evidence="7" id="KW-0808">Transferase</keyword>
<organism evidence="7 8">
    <name type="scientific">Candidatus Galacturonatibacter soehngenii</name>
    <dbReference type="NCBI Taxonomy" id="2307010"/>
    <lineage>
        <taxon>Bacteria</taxon>
        <taxon>Bacillati</taxon>
        <taxon>Bacillota</taxon>
        <taxon>Clostridia</taxon>
        <taxon>Lachnospirales</taxon>
        <taxon>Lachnospiraceae</taxon>
        <taxon>Candidatus Galacturonatibacter</taxon>
    </lineage>
</organism>
<dbReference type="RefSeq" id="WP_151141861.1">
    <property type="nucleotide sequence ID" value="NZ_WAGX01000004.1"/>
</dbReference>
<dbReference type="InterPro" id="IPR015424">
    <property type="entry name" value="PyrdxlP-dep_Trfase"/>
</dbReference>
<dbReference type="GO" id="GO:0047804">
    <property type="term" value="F:cysteine-S-conjugate beta-lyase activity"/>
    <property type="evidence" value="ECO:0007669"/>
    <property type="project" value="UniProtKB-EC"/>
</dbReference>
<name>A0A7V7UCE1_9FIRM</name>
<dbReference type="PANTHER" id="PTHR43525">
    <property type="entry name" value="PROTEIN MALY"/>
    <property type="match status" value="1"/>
</dbReference>
<dbReference type="Proteomes" id="UP000461768">
    <property type="component" value="Unassembled WGS sequence"/>
</dbReference>
<dbReference type="InterPro" id="IPR004839">
    <property type="entry name" value="Aminotransferase_I/II_large"/>
</dbReference>
<gene>
    <name evidence="7" type="ORF">F7O84_03115</name>
</gene>
<reference evidence="7 8" key="2">
    <citation type="submission" date="2020-02" db="EMBL/GenBank/DDBJ databases">
        <title>Candidatus Galacturonibacter soehngenii shows hetero-acetogenic catabolism of galacturonic acid but lacks a canonical carbon monoxide dehydrogenase/acetyl-CoA synthase complex.</title>
        <authorList>
            <person name="Diender M."/>
            <person name="Stouten G.R."/>
            <person name="Petersen J.F."/>
            <person name="Nielsen P.H."/>
            <person name="Dueholm M.S."/>
            <person name="Pronk J.T."/>
            <person name="Van Loosdrecht M.C.M."/>
        </authorList>
    </citation>
    <scope>NUCLEOTIDE SEQUENCE [LARGE SCALE GENOMIC DNA]</scope>
    <source>
        <strain evidence="7">GalUA</strain>
    </source>
</reference>
<dbReference type="GO" id="GO:0008483">
    <property type="term" value="F:transaminase activity"/>
    <property type="evidence" value="ECO:0007669"/>
    <property type="project" value="UniProtKB-KW"/>
</dbReference>
<evidence type="ECO:0000259" key="6">
    <source>
        <dbReference type="Pfam" id="PF00155"/>
    </source>
</evidence>
<dbReference type="SUPFAM" id="SSF53383">
    <property type="entry name" value="PLP-dependent transferases"/>
    <property type="match status" value="1"/>
</dbReference>
<dbReference type="EC" id="4.4.1.13" evidence="2"/>
<evidence type="ECO:0000256" key="1">
    <source>
        <dbReference type="ARBA" id="ARBA00001933"/>
    </source>
</evidence>
<dbReference type="CDD" id="cd00609">
    <property type="entry name" value="AAT_like"/>
    <property type="match status" value="1"/>
</dbReference>
<proteinExistence type="inferred from homology"/>
<comment type="similarity">
    <text evidence="5">Belongs to the class-II pyridoxal-phosphate-dependent aminotransferase family. MalY/PatB cystathionine beta-lyase subfamily.</text>
</comment>
<evidence type="ECO:0000256" key="4">
    <source>
        <dbReference type="ARBA" id="ARBA00023239"/>
    </source>
</evidence>
<feature type="domain" description="Aminotransferase class I/classII large" evidence="6">
    <location>
        <begin position="49"/>
        <end position="384"/>
    </location>
</feature>
<evidence type="ECO:0000313" key="7">
    <source>
        <dbReference type="EMBL" id="KAB1439402.1"/>
    </source>
</evidence>
<dbReference type="AlphaFoldDB" id="A0A7V7UCE1"/>
<dbReference type="OrthoDB" id="9802872at2"/>
<dbReference type="GO" id="GO:0030170">
    <property type="term" value="F:pyridoxal phosphate binding"/>
    <property type="evidence" value="ECO:0007669"/>
    <property type="project" value="InterPro"/>
</dbReference>
<keyword evidence="4" id="KW-0456">Lyase</keyword>
<dbReference type="Pfam" id="PF00155">
    <property type="entry name" value="Aminotran_1_2"/>
    <property type="match status" value="1"/>
</dbReference>
<keyword evidence="8" id="KW-1185">Reference proteome</keyword>
<dbReference type="InterPro" id="IPR027619">
    <property type="entry name" value="C-S_lyase_PatB-like"/>
</dbReference>
<reference evidence="7 8" key="1">
    <citation type="submission" date="2019-09" db="EMBL/GenBank/DDBJ databases">
        <authorList>
            <person name="Valk L.C."/>
        </authorList>
    </citation>
    <scope>NUCLEOTIDE SEQUENCE [LARGE SCALE GENOMIC DNA]</scope>
    <source>
        <strain evidence="7">GalUA</strain>
    </source>
</reference>
<evidence type="ECO:0000256" key="2">
    <source>
        <dbReference type="ARBA" id="ARBA00012224"/>
    </source>
</evidence>
<accession>A0A7V7UCE1</accession>
<protein>
    <recommendedName>
        <fullName evidence="2">cysteine-S-conjugate beta-lyase</fullName>
        <ecNumber evidence="2">4.4.1.13</ecNumber>
    </recommendedName>
</protein>
<evidence type="ECO:0000256" key="5">
    <source>
        <dbReference type="ARBA" id="ARBA00037974"/>
    </source>
</evidence>
<dbReference type="InterPro" id="IPR015421">
    <property type="entry name" value="PyrdxlP-dep_Trfase_major"/>
</dbReference>
<dbReference type="NCBIfam" id="TIGR04350">
    <property type="entry name" value="C_S_lyase_PatB"/>
    <property type="match status" value="1"/>
</dbReference>
<dbReference type="InterPro" id="IPR015422">
    <property type="entry name" value="PyrdxlP-dep_Trfase_small"/>
</dbReference>
<keyword evidence="7" id="KW-0032">Aminotransferase</keyword>